<dbReference type="InterPro" id="IPR030391">
    <property type="entry name" value="MeTrfase_TrmA_CS"/>
</dbReference>
<feature type="active site" description="Proton acceptor" evidence="5">
    <location>
        <position position="336"/>
    </location>
</feature>
<dbReference type="InterPro" id="IPR029063">
    <property type="entry name" value="SAM-dependent_MTases_sf"/>
</dbReference>
<evidence type="ECO:0000256" key="6">
    <source>
        <dbReference type="PROSITE-ProRule" id="PRU01024"/>
    </source>
</evidence>
<feature type="binding site" evidence="5 6">
    <location>
        <position position="277"/>
    </location>
    <ligand>
        <name>S-adenosyl-L-methionine</name>
        <dbReference type="ChEBI" id="CHEBI:59789"/>
    </ligand>
</feature>
<feature type="binding site" evidence="5 6">
    <location>
        <position position="217"/>
    </location>
    <ligand>
        <name>S-adenosyl-L-methionine</name>
        <dbReference type="ChEBI" id="CHEBI:59789"/>
    </ligand>
</feature>
<comment type="similarity">
    <text evidence="5">Belongs to the class I-like SAM-binding methyltransferase superfamily. RNA M5U methyltransferase family. TrmA subfamily.</text>
</comment>
<dbReference type="PROSITE" id="PS01230">
    <property type="entry name" value="TRMA_1"/>
    <property type="match status" value="1"/>
</dbReference>
<keyword evidence="1 5" id="KW-0489">Methyltransferase</keyword>
<dbReference type="EMBL" id="BNAH01000015">
    <property type="protein sequence ID" value="GHF00065.1"/>
    <property type="molecule type" value="Genomic_DNA"/>
</dbReference>
<evidence type="ECO:0000256" key="7">
    <source>
        <dbReference type="PROSITE-ProRule" id="PRU10015"/>
    </source>
</evidence>
<evidence type="ECO:0000313" key="9">
    <source>
        <dbReference type="Proteomes" id="UP000626370"/>
    </source>
</evidence>
<keyword evidence="2 5" id="KW-0808">Transferase</keyword>
<evidence type="ECO:0000256" key="3">
    <source>
        <dbReference type="ARBA" id="ARBA00022691"/>
    </source>
</evidence>
<feature type="binding site" evidence="5">
    <location>
        <position position="201"/>
    </location>
    <ligand>
        <name>S-adenosyl-L-methionine</name>
        <dbReference type="ChEBI" id="CHEBI:59789"/>
    </ligand>
</feature>
<dbReference type="PANTHER" id="PTHR47790">
    <property type="entry name" value="TRNA/TMRNA (URACIL-C(5))-METHYLTRANSFERASE"/>
    <property type="match status" value="1"/>
</dbReference>
<comment type="catalytic activity">
    <reaction evidence="5">
        <text>uridine(54) in tRNA + S-adenosyl-L-methionine = 5-methyluridine(54) in tRNA + S-adenosyl-L-homocysteine + H(+)</text>
        <dbReference type="Rhea" id="RHEA:42712"/>
        <dbReference type="Rhea" id="RHEA-COMP:10167"/>
        <dbReference type="Rhea" id="RHEA-COMP:10193"/>
        <dbReference type="ChEBI" id="CHEBI:15378"/>
        <dbReference type="ChEBI" id="CHEBI:57856"/>
        <dbReference type="ChEBI" id="CHEBI:59789"/>
        <dbReference type="ChEBI" id="CHEBI:65315"/>
        <dbReference type="ChEBI" id="CHEBI:74447"/>
        <dbReference type="EC" id="2.1.1.35"/>
    </reaction>
</comment>
<dbReference type="PROSITE" id="PS51687">
    <property type="entry name" value="SAM_MT_RNA_M5U"/>
    <property type="match status" value="1"/>
</dbReference>
<evidence type="ECO:0000256" key="2">
    <source>
        <dbReference type="ARBA" id="ARBA00022679"/>
    </source>
</evidence>
<dbReference type="NCBIfam" id="TIGR02143">
    <property type="entry name" value="trmA_only"/>
    <property type="match status" value="1"/>
</dbReference>
<keyword evidence="9" id="KW-1185">Reference proteome</keyword>
<proteinExistence type="inferred from homology"/>
<evidence type="ECO:0000313" key="8">
    <source>
        <dbReference type="EMBL" id="GHF00065.1"/>
    </source>
</evidence>
<gene>
    <name evidence="5 8" type="primary">trmA</name>
    <name evidence="8" type="ORF">GCM10011501_31880</name>
</gene>
<evidence type="ECO:0000256" key="1">
    <source>
        <dbReference type="ARBA" id="ARBA00022603"/>
    </source>
</evidence>
<organism evidence="8 9">
    <name type="scientific">Thalassotalea profundi</name>
    <dbReference type="NCBI Taxonomy" id="2036687"/>
    <lineage>
        <taxon>Bacteria</taxon>
        <taxon>Pseudomonadati</taxon>
        <taxon>Pseudomonadota</taxon>
        <taxon>Gammaproteobacteria</taxon>
        <taxon>Alteromonadales</taxon>
        <taxon>Colwelliaceae</taxon>
        <taxon>Thalassotalea</taxon>
    </lineage>
</organism>
<name>A0ABQ3J682_9GAMM</name>
<dbReference type="PANTHER" id="PTHR47790:SF2">
    <property type="entry name" value="TRNA_TMRNA (URACIL-C(5))-METHYLTRANSFERASE"/>
    <property type="match status" value="1"/>
</dbReference>
<protein>
    <recommendedName>
        <fullName evidence="5">tRNA/tmRNA (uracil-C(5))-methyltransferase</fullName>
        <ecNumber evidence="5">2.1.1.35</ecNumber>
    </recommendedName>
    <alternativeName>
        <fullName evidence="5">tRNA (uracil(54)-C(5))-methyltransferase</fullName>
    </alternativeName>
    <alternativeName>
        <fullName evidence="5">tRNA(m5U54)-methyltransferase</fullName>
        <shortName evidence="5">RUMT</shortName>
    </alternativeName>
    <alternativeName>
        <fullName evidence="5">tmRNA (uracil(341)-C(5))-methyltransferase</fullName>
    </alternativeName>
</protein>
<reference evidence="9" key="1">
    <citation type="journal article" date="2019" name="Int. J. Syst. Evol. Microbiol.">
        <title>The Global Catalogue of Microorganisms (GCM) 10K type strain sequencing project: providing services to taxonomists for standard genome sequencing and annotation.</title>
        <authorList>
            <consortium name="The Broad Institute Genomics Platform"/>
            <consortium name="The Broad Institute Genome Sequencing Center for Infectious Disease"/>
            <person name="Wu L."/>
            <person name="Ma J."/>
        </authorList>
    </citation>
    <scope>NUCLEOTIDE SEQUENCE [LARGE SCALE GENOMIC DNA]</scope>
    <source>
        <strain evidence="9">CGMCC 1.15922</strain>
    </source>
</reference>
<dbReference type="Proteomes" id="UP000626370">
    <property type="component" value="Unassembled WGS sequence"/>
</dbReference>
<keyword evidence="3 5" id="KW-0949">S-adenosyl-L-methionine</keyword>
<dbReference type="HAMAP" id="MF_01011">
    <property type="entry name" value="RNA_methyltr_TrmA"/>
    <property type="match status" value="1"/>
</dbReference>
<dbReference type="InterPro" id="IPR010280">
    <property type="entry name" value="U5_MeTrfase_fam"/>
</dbReference>
<feature type="active site" description="Nucleophile" evidence="5 6">
    <location>
        <position position="302"/>
    </location>
</feature>
<feature type="binding site" evidence="5 6">
    <location>
        <position position="196"/>
    </location>
    <ligand>
        <name>S-adenosyl-L-methionine</name>
        <dbReference type="ChEBI" id="CHEBI:59789"/>
    </ligand>
</feature>
<comment type="caution">
    <text evidence="8">The sequence shown here is derived from an EMBL/GenBank/DDBJ whole genome shotgun (WGS) entry which is preliminary data.</text>
</comment>
<dbReference type="CDD" id="cd02440">
    <property type="entry name" value="AdoMet_MTases"/>
    <property type="match status" value="1"/>
</dbReference>
<evidence type="ECO:0000256" key="5">
    <source>
        <dbReference type="HAMAP-Rule" id="MF_01011"/>
    </source>
</evidence>
<comment type="function">
    <text evidence="5">Dual-specificity methyltransferase that catalyzes the formation of 5-methyluridine at position 54 (m5U54) in all tRNAs, and that of position 341 (m5U341) in tmRNA (transfer-mRNA).</text>
</comment>
<dbReference type="PROSITE" id="PS01231">
    <property type="entry name" value="TRMA_2"/>
    <property type="match status" value="1"/>
</dbReference>
<accession>A0ABQ3J682</accession>
<feature type="binding site" evidence="5 6">
    <location>
        <position position="168"/>
    </location>
    <ligand>
        <name>S-adenosyl-L-methionine</name>
        <dbReference type="ChEBI" id="CHEBI:59789"/>
    </ligand>
</feature>
<dbReference type="EC" id="2.1.1.35" evidence="5"/>
<dbReference type="Gene3D" id="3.40.50.150">
    <property type="entry name" value="Vaccinia Virus protein VP39"/>
    <property type="match status" value="1"/>
</dbReference>
<feature type="active site" evidence="7">
    <location>
        <position position="302"/>
    </location>
</feature>
<comment type="catalytic activity">
    <reaction evidence="5">
        <text>uridine(341) in tmRNA + S-adenosyl-L-methionine = 5-methyluridine(341) in tmRNA + S-adenosyl-L-homocysteine + H(+)</text>
        <dbReference type="Rhea" id="RHEA:43612"/>
        <dbReference type="Rhea" id="RHEA-COMP:10630"/>
        <dbReference type="Rhea" id="RHEA-COMP:10631"/>
        <dbReference type="ChEBI" id="CHEBI:15378"/>
        <dbReference type="ChEBI" id="CHEBI:57856"/>
        <dbReference type="ChEBI" id="CHEBI:59789"/>
        <dbReference type="ChEBI" id="CHEBI:65315"/>
        <dbReference type="ChEBI" id="CHEBI:74447"/>
    </reaction>
</comment>
<evidence type="ECO:0000256" key="4">
    <source>
        <dbReference type="ARBA" id="ARBA00022694"/>
    </source>
</evidence>
<dbReference type="SUPFAM" id="SSF53335">
    <property type="entry name" value="S-adenosyl-L-methionine-dependent methyltransferases"/>
    <property type="match status" value="1"/>
</dbReference>
<dbReference type="Gene3D" id="2.40.50.1070">
    <property type="match status" value="1"/>
</dbReference>
<dbReference type="InterPro" id="IPR011869">
    <property type="entry name" value="TrmA_MeTrfase"/>
</dbReference>
<keyword evidence="4 5" id="KW-0819">tRNA processing</keyword>
<sequence length="348" mass="40069">MQLLFSQFNGPKFDIFPSATLNYRQRAEFRVWHEGDDLFYIMFDSTTKQKYRVDDFPVASVLINKLMKALLIEIKNKPLLRERLFQVDFLSTLSGEALISLLYHKPLTDEWQEDALKLKSILAKIAPLDIIGRAKKQKIILEKDYVIENLTVGQRHFKYQQVENSFTQPNAVVNEHMLLWAQEATTGRGGDLIELYCGNGNFSIALAQNFDRVLGTEISKSSVKSAQVNIAMNKISNIDIVRMSSEEFSQAMNGERKFRRLADFDLTTYHYDTVLVDPPRAGLDPDSVELVSRFKDIIYISCNPETLKDNLVQLTKTHQIKKFALFDQFPYTHHVETGVILSKKDNKF</sequence>
<dbReference type="Pfam" id="PF05958">
    <property type="entry name" value="tRNA_U5-meth_tr"/>
    <property type="match status" value="1"/>
</dbReference>
<dbReference type="InterPro" id="IPR030390">
    <property type="entry name" value="MeTrfase_TrmA_AS"/>
</dbReference>